<evidence type="ECO:0000313" key="8">
    <source>
        <dbReference type="Proteomes" id="UP001465976"/>
    </source>
</evidence>
<dbReference type="SUPFAM" id="SSF90229">
    <property type="entry name" value="CCCH zinc finger"/>
    <property type="match status" value="1"/>
</dbReference>
<evidence type="ECO:0000256" key="5">
    <source>
        <dbReference type="SAM" id="MobiDB-lite"/>
    </source>
</evidence>
<evidence type="ECO:0000313" key="7">
    <source>
        <dbReference type="EMBL" id="KAL0573756.1"/>
    </source>
</evidence>
<proteinExistence type="predicted"/>
<feature type="region of interest" description="Disordered" evidence="5">
    <location>
        <begin position="1"/>
        <end position="45"/>
    </location>
</feature>
<feature type="domain" description="C3H1-type" evidence="6">
    <location>
        <begin position="45"/>
        <end position="72"/>
    </location>
</feature>
<dbReference type="PROSITE" id="PS50103">
    <property type="entry name" value="ZF_C3H1"/>
    <property type="match status" value="2"/>
</dbReference>
<feature type="compositionally biased region" description="Low complexity" evidence="5">
    <location>
        <begin position="32"/>
        <end position="41"/>
    </location>
</feature>
<feature type="compositionally biased region" description="Acidic residues" evidence="5">
    <location>
        <begin position="836"/>
        <end position="846"/>
    </location>
</feature>
<feature type="region of interest" description="Disordered" evidence="5">
    <location>
        <begin position="610"/>
        <end position="654"/>
    </location>
</feature>
<organism evidence="7 8">
    <name type="scientific">Marasmius crinis-equi</name>
    <dbReference type="NCBI Taxonomy" id="585013"/>
    <lineage>
        <taxon>Eukaryota</taxon>
        <taxon>Fungi</taxon>
        <taxon>Dikarya</taxon>
        <taxon>Basidiomycota</taxon>
        <taxon>Agaricomycotina</taxon>
        <taxon>Agaricomycetes</taxon>
        <taxon>Agaricomycetidae</taxon>
        <taxon>Agaricales</taxon>
        <taxon>Marasmiineae</taxon>
        <taxon>Marasmiaceae</taxon>
        <taxon>Marasmius</taxon>
    </lineage>
</organism>
<dbReference type="Gene3D" id="4.10.1000.10">
    <property type="entry name" value="Zinc finger, CCCH-type"/>
    <property type="match status" value="1"/>
</dbReference>
<feature type="compositionally biased region" description="Polar residues" evidence="5">
    <location>
        <begin position="571"/>
        <end position="587"/>
    </location>
</feature>
<evidence type="ECO:0000256" key="1">
    <source>
        <dbReference type="ARBA" id="ARBA00022723"/>
    </source>
</evidence>
<keyword evidence="8" id="KW-1185">Reference proteome</keyword>
<feature type="compositionally biased region" description="Basic and acidic residues" evidence="5">
    <location>
        <begin position="7"/>
        <end position="31"/>
    </location>
</feature>
<evidence type="ECO:0000256" key="4">
    <source>
        <dbReference type="PROSITE-ProRule" id="PRU00723"/>
    </source>
</evidence>
<keyword evidence="2 4" id="KW-0863">Zinc-finger</keyword>
<feature type="compositionally biased region" description="Basic and acidic residues" evidence="5">
    <location>
        <begin position="125"/>
        <end position="139"/>
    </location>
</feature>
<feature type="compositionally biased region" description="Polar residues" evidence="5">
    <location>
        <begin position="340"/>
        <end position="351"/>
    </location>
</feature>
<dbReference type="SMART" id="SM00356">
    <property type="entry name" value="ZnF_C3H1"/>
    <property type="match status" value="2"/>
</dbReference>
<evidence type="ECO:0000256" key="3">
    <source>
        <dbReference type="ARBA" id="ARBA00022833"/>
    </source>
</evidence>
<feature type="region of interest" description="Disordered" evidence="5">
    <location>
        <begin position="557"/>
        <end position="587"/>
    </location>
</feature>
<feature type="zinc finger region" description="C3H1-type" evidence="4">
    <location>
        <begin position="75"/>
        <end position="102"/>
    </location>
</feature>
<feature type="compositionally biased region" description="Low complexity" evidence="5">
    <location>
        <begin position="226"/>
        <end position="235"/>
    </location>
</feature>
<feature type="domain" description="C3H1-type" evidence="6">
    <location>
        <begin position="75"/>
        <end position="102"/>
    </location>
</feature>
<dbReference type="InterPro" id="IPR000571">
    <property type="entry name" value="Znf_CCCH"/>
</dbReference>
<evidence type="ECO:0000256" key="2">
    <source>
        <dbReference type="ARBA" id="ARBA00022771"/>
    </source>
</evidence>
<feature type="region of interest" description="Disordered" evidence="5">
    <location>
        <begin position="105"/>
        <end position="143"/>
    </location>
</feature>
<dbReference type="Pfam" id="PF00642">
    <property type="entry name" value="zf-CCCH"/>
    <property type="match status" value="1"/>
</dbReference>
<sequence length="846" mass="85181">MPVASSGDHEREVDRERSKEKDRDDRGERGNSKSQQKSSSSKTKDLSHVPCKFFKVGSCTAGSSCPFSHSVVEPGGQKDVCAWFVKGNCKFGHKCALAHVLPGQSMSMDRKNKKAAQVAAGGGKNDSKSSGRAGKRDTQGRPPALMSLKASITPSAPAPAIKDTDFASLGVLDETSKLPSAPAHGKQPSTSQSGPDIGPSATKNPSSGPNETAEEKEAPSTPAKPVSPSLPVSSPRRADRDRSPASGPPNDFGPIGSPPRSINATSPHSRPHPVSRLNGDSFSPGTSPSARNNVGTPTNHFLSASPFSAPGTQTGFNISERSGMGIATSLGSGFAMDGGSSRNKPTWGSQVENEDNIATRRALAMEANAAGNTGDGGDDLEDFLPSSLTDLLTPEERSRRMSRSNSGQGAAAQGDPSHPVASPSGRTLGVPLAAPSGSGAGAGNGNGHRYSRSVPAPSLLGDISSIWSNNPGAANGGLTPNVGSPLSGGLPSSPGRMGGLGNGTPSSFTQGNSGFGGRSAFDPLGDEFGAGSPPNFLAPSNASAAFLPGIHSQYLKSKQGQSSGLGRGIRNASSPIFPSSPGTGTLQSSLAAATSRLTGSGSGYATPSSSFVDHGLNGDNLQRPNLLSSNSNTNVTRPIPSSHLTPNNDDPQLALSPASRALQAHAPGQSLPQGLAAGYSRIHALPPPLPLASPGSTGMGGSAFSVSPGVTGAFNIGPYGSNNGYSPRTNEWGNTAGGGFSSLYSGAGHPNAGLGGPPGLSHPIHTQSMHANAGDLHTGAVGAAEGEAMSKLSYSAAAAKGAPAGSVVSPQKSRWGGQQGAAAGTLSPLSKPVATGDDDDLFTLDA</sequence>
<keyword evidence="3 4" id="KW-0862">Zinc</keyword>
<feature type="region of interest" description="Disordered" evidence="5">
    <location>
        <begin position="176"/>
        <end position="455"/>
    </location>
</feature>
<reference evidence="7 8" key="1">
    <citation type="submission" date="2024-02" db="EMBL/GenBank/DDBJ databases">
        <title>A draft genome for the cacao thread blight pathogen Marasmius crinis-equi.</title>
        <authorList>
            <person name="Cohen S.P."/>
            <person name="Baruah I.K."/>
            <person name="Amoako-Attah I."/>
            <person name="Bukari Y."/>
            <person name="Meinhardt L.W."/>
            <person name="Bailey B.A."/>
        </authorList>
    </citation>
    <scope>NUCLEOTIDE SEQUENCE [LARGE SCALE GENOMIC DNA]</scope>
    <source>
        <strain evidence="7 8">GH-76</strain>
    </source>
</reference>
<dbReference type="Proteomes" id="UP001465976">
    <property type="component" value="Unassembled WGS sequence"/>
</dbReference>
<feature type="compositionally biased region" description="Polar residues" evidence="5">
    <location>
        <begin position="278"/>
        <end position="320"/>
    </location>
</feature>
<name>A0ABR3FEM3_9AGAR</name>
<dbReference type="InterPro" id="IPR036855">
    <property type="entry name" value="Znf_CCCH_sf"/>
</dbReference>
<accession>A0ABR3FEM3</accession>
<dbReference type="EMBL" id="JBAHYK010000468">
    <property type="protein sequence ID" value="KAL0573756.1"/>
    <property type="molecule type" value="Genomic_DNA"/>
</dbReference>
<keyword evidence="1 4" id="KW-0479">Metal-binding</keyword>
<dbReference type="Pfam" id="PF14608">
    <property type="entry name" value="zf-CCCH_2"/>
    <property type="match status" value="1"/>
</dbReference>
<evidence type="ECO:0000259" key="6">
    <source>
        <dbReference type="PROSITE" id="PS50103"/>
    </source>
</evidence>
<feature type="compositionally biased region" description="Polar residues" evidence="5">
    <location>
        <begin position="201"/>
        <end position="210"/>
    </location>
</feature>
<feature type="region of interest" description="Disordered" evidence="5">
    <location>
        <begin position="803"/>
        <end position="846"/>
    </location>
</feature>
<comment type="caution">
    <text evidence="7">The sequence shown here is derived from an EMBL/GenBank/DDBJ whole genome shotgun (WGS) entry which is preliminary data.</text>
</comment>
<protein>
    <recommendedName>
        <fullName evidence="6">C3H1-type domain-containing protein</fullName>
    </recommendedName>
</protein>
<gene>
    <name evidence="7" type="ORF">V5O48_008199</name>
</gene>
<dbReference type="PANTHER" id="PTHR11224:SF10">
    <property type="entry name" value="IP09428P-RELATED"/>
    <property type="match status" value="1"/>
</dbReference>
<feature type="zinc finger region" description="C3H1-type" evidence="4">
    <location>
        <begin position="45"/>
        <end position="72"/>
    </location>
</feature>
<dbReference type="PANTHER" id="PTHR11224">
    <property type="entry name" value="MAKORIN-RELATED"/>
    <property type="match status" value="1"/>
</dbReference>
<dbReference type="InterPro" id="IPR045072">
    <property type="entry name" value="MKRN-like"/>
</dbReference>